<proteinExistence type="predicted"/>
<protein>
    <submittedName>
        <fullName evidence="1">Uncharacterized protein</fullName>
    </submittedName>
</protein>
<sequence>MSYHLLPVRKSEMVVRLQRKGNRHCWWESKRVQPLWKAVWRFLQELKIELPFNPTIPLLGIYPKEKNSFYPKDICTNMSIAVLFSLARTQNQSKYPTTLN</sequence>
<evidence type="ECO:0000313" key="2">
    <source>
        <dbReference type="Proteomes" id="UP000028761"/>
    </source>
</evidence>
<accession>A0A8I5R7U4</accession>
<reference evidence="1" key="2">
    <citation type="submission" date="2025-08" db="UniProtKB">
        <authorList>
            <consortium name="Ensembl"/>
        </authorList>
    </citation>
    <scope>IDENTIFICATION</scope>
</reference>
<reference evidence="1 2" key="1">
    <citation type="submission" date="2012-03" db="EMBL/GenBank/DDBJ databases">
        <title>Whole Genome Assembly of Papio anubis.</title>
        <authorList>
            <person name="Liu Y.L."/>
            <person name="Abraham K.A."/>
            <person name="Akbar H.A."/>
            <person name="Ali S.A."/>
            <person name="Anosike U.A."/>
            <person name="Aqrawi P.A."/>
            <person name="Arias F.A."/>
            <person name="Attaway T.A."/>
            <person name="Awwad R.A."/>
            <person name="Babu C.B."/>
            <person name="Bandaranaike D.B."/>
            <person name="Battles P.B."/>
            <person name="Bell A.B."/>
            <person name="Beltran B.B."/>
            <person name="Berhane-Mersha D.B."/>
            <person name="Bess C.B."/>
            <person name="Bickham C.B."/>
            <person name="Bolden T.B."/>
            <person name="Carter K.C."/>
            <person name="Chau D.C."/>
            <person name="Chavez A.C."/>
            <person name="Clerc-Blankenburg K.C."/>
            <person name="Coyle M.C."/>
            <person name="Dao M.D."/>
            <person name="Davila M.L.D."/>
            <person name="Davy-Carroll L.D."/>
            <person name="Denson S.D."/>
            <person name="Dinh H.D."/>
            <person name="Fernandez S.F."/>
            <person name="Fernando P.F."/>
            <person name="Forbes L.F."/>
            <person name="Francis C.F."/>
            <person name="Francisco L.F."/>
            <person name="Fu Q.F."/>
            <person name="Garcia-Iii R.G."/>
            <person name="Garrett T.G."/>
            <person name="Gross S.G."/>
            <person name="Gubbala S.G."/>
            <person name="Hirani K.H."/>
            <person name="Hogues M.H."/>
            <person name="Hollins B.H."/>
            <person name="Jackson L.J."/>
            <person name="Javaid M.J."/>
            <person name="Jhangiani S.J."/>
            <person name="Johnson A.J."/>
            <person name="Johnson B.J."/>
            <person name="Jones J.J."/>
            <person name="Joshi V.J."/>
            <person name="Kalu J.K."/>
            <person name="Khan N.K."/>
            <person name="Korchina V.K."/>
            <person name="Kovar C.K."/>
            <person name="Lago L.L."/>
            <person name="Lara F.L."/>
            <person name="Le T.-K.L."/>
            <person name="Lee S.L."/>
            <person name="Legall-Iii F.L."/>
            <person name="Lemon S.L."/>
            <person name="Liu J.L."/>
            <person name="Liu Y.-S.L."/>
            <person name="Liyanage D.L."/>
            <person name="Lopez J.L."/>
            <person name="Lorensuhewa L.L."/>
            <person name="Mata R.M."/>
            <person name="Mathew T.M."/>
            <person name="Mercado C.M."/>
            <person name="Mercado I.M."/>
            <person name="Morales K.M."/>
            <person name="Morgan M.M."/>
            <person name="Munidasa M.M."/>
            <person name="Ngo D.N."/>
            <person name="Nguyen L.N."/>
            <person name="Nguyen T.N."/>
            <person name="Nguyen N.N."/>
            <person name="Obregon M.O."/>
            <person name="Okwuonu G.O."/>
            <person name="Ongeri F.O."/>
            <person name="Onwere C.O."/>
            <person name="Osifeso I.O."/>
            <person name="Parra A.P."/>
            <person name="Patil S.P."/>
            <person name="Perez A.P."/>
            <person name="Perez Y.P."/>
            <person name="Pham C.P."/>
            <person name="Pu L.-L.P."/>
            <person name="Puazo M.P."/>
            <person name="Quiroz J.Q."/>
            <person name="Rouhana J.R."/>
            <person name="Ruiz M.R."/>
            <person name="Ruiz S.-J.R."/>
            <person name="Saada N.S."/>
            <person name="Santibanez J.S."/>
            <person name="Scheel M.S."/>
            <person name="Schneider B.S."/>
            <person name="Simmons D.S."/>
            <person name="Sisson I.S."/>
            <person name="Tang L.-Y.T."/>
            <person name="Thornton R.T."/>
            <person name="Tisius J.T."/>
            <person name="Toledanes G.T."/>
            <person name="Trejos Z.T."/>
            <person name="Usmani K.U."/>
            <person name="Varghese R.V."/>
            <person name="Vattathil S.V."/>
            <person name="Vee V.V."/>
            <person name="Walker D.W."/>
            <person name="Weissenberger G.W."/>
            <person name="White C.W."/>
            <person name="Williams A.W."/>
            <person name="Woodworth J.W."/>
            <person name="Wright R.W."/>
            <person name="Zhu Y.Z."/>
            <person name="Han Y.H."/>
            <person name="Newsham I.N."/>
            <person name="Nazareth L.N."/>
            <person name="Worley K.W."/>
            <person name="Muzny D.M."/>
            <person name="Rogers J.R."/>
            <person name="Gibbs R.G."/>
        </authorList>
    </citation>
    <scope>NUCLEOTIDE SEQUENCE [LARGE SCALE GENOMIC DNA]</scope>
</reference>
<dbReference type="Ensembl" id="ENSPANT00000068831.1">
    <property type="protein sequence ID" value="ENSPANP00000054716.1"/>
    <property type="gene ID" value="ENSPANG00000047095.1"/>
</dbReference>
<dbReference type="GeneTree" id="ENSGT01150000286916"/>
<keyword evidence="2" id="KW-1185">Reference proteome</keyword>
<dbReference type="Proteomes" id="UP000028761">
    <property type="component" value="Chromosome 6"/>
</dbReference>
<dbReference type="OMA" id="DICTNMS"/>
<evidence type="ECO:0000313" key="1">
    <source>
        <dbReference type="Ensembl" id="ENSPANP00000054716.1"/>
    </source>
</evidence>
<organism evidence="1 2">
    <name type="scientific">Papio anubis</name>
    <name type="common">Olive baboon</name>
    <dbReference type="NCBI Taxonomy" id="9555"/>
    <lineage>
        <taxon>Eukaryota</taxon>
        <taxon>Metazoa</taxon>
        <taxon>Chordata</taxon>
        <taxon>Craniata</taxon>
        <taxon>Vertebrata</taxon>
        <taxon>Euteleostomi</taxon>
        <taxon>Mammalia</taxon>
        <taxon>Eutheria</taxon>
        <taxon>Euarchontoglires</taxon>
        <taxon>Primates</taxon>
        <taxon>Haplorrhini</taxon>
        <taxon>Catarrhini</taxon>
        <taxon>Cercopithecidae</taxon>
        <taxon>Cercopithecinae</taxon>
        <taxon>Papio</taxon>
    </lineage>
</organism>
<name>A0A8I5R7U4_PAPAN</name>
<reference evidence="1" key="3">
    <citation type="submission" date="2025-09" db="UniProtKB">
        <authorList>
            <consortium name="Ensembl"/>
        </authorList>
    </citation>
    <scope>IDENTIFICATION</scope>
</reference>
<dbReference type="AlphaFoldDB" id="A0A8I5R7U4"/>